<protein>
    <submittedName>
        <fullName evidence="1">Uncharacterized protein</fullName>
    </submittedName>
</protein>
<dbReference type="Gene3D" id="3.40.50.1820">
    <property type="entry name" value="alpha/beta hydrolase"/>
    <property type="match status" value="1"/>
</dbReference>
<sequence length="328" mass="36969">MAVTFIHGTEISDPSFAVTATRLLKRAFTRHVGIDADDALVIRPAHWAPALQEIEDRLHERSFGPPSRSLFRLLDSWSTRLNAGRADAIWPFLVTIGWRRLPWVSRPNYAVLRWAVTHFVGDAIAYQITRGDRSLYDEVHGYVARTLHELADESGNDAPLCVVAHSLGTVVASNYFYDLQVQYANGGRNLVAPSVMDCMRQTPLERGETLALLYTLGCPLGLWTMSLPDFGTPLTMPAPKLHKHHPGMHHEWTNFQDPDDPIAYPLRPLSDAYQQQVTGDREVSVAPWWAGWTPVAHWWYWNDPHVITPIARSLARVWREANGITGGP</sequence>
<reference evidence="2" key="1">
    <citation type="journal article" date="2019" name="Int. J. Syst. Evol. Microbiol.">
        <title>The Global Catalogue of Microorganisms (GCM) 10K type strain sequencing project: providing services to taxonomists for standard genome sequencing and annotation.</title>
        <authorList>
            <consortium name="The Broad Institute Genomics Platform"/>
            <consortium name="The Broad Institute Genome Sequencing Center for Infectious Disease"/>
            <person name="Wu L."/>
            <person name="Ma J."/>
        </authorList>
    </citation>
    <scope>NUCLEOTIDE SEQUENCE [LARGE SCALE GENOMIC DNA]</scope>
    <source>
        <strain evidence="2">CGMCC 1.15180</strain>
    </source>
</reference>
<proteinExistence type="predicted"/>
<gene>
    <name evidence="1" type="ORF">ACFP4F_17915</name>
</gene>
<dbReference type="SUPFAM" id="SSF53474">
    <property type="entry name" value="alpha/beta-Hydrolases"/>
    <property type="match status" value="1"/>
</dbReference>
<dbReference type="RefSeq" id="WP_051862589.1">
    <property type="nucleotide sequence ID" value="NZ_JBHSPX010000004.1"/>
</dbReference>
<dbReference type="Proteomes" id="UP001596139">
    <property type="component" value="Unassembled WGS sequence"/>
</dbReference>
<dbReference type="EMBL" id="JBHSPX010000004">
    <property type="protein sequence ID" value="MFC6064409.1"/>
    <property type="molecule type" value="Genomic_DNA"/>
</dbReference>
<evidence type="ECO:0000313" key="2">
    <source>
        <dbReference type="Proteomes" id="UP001596139"/>
    </source>
</evidence>
<organism evidence="1 2">
    <name type="scientific">Streptomyces ochraceiscleroticus</name>
    <dbReference type="NCBI Taxonomy" id="47761"/>
    <lineage>
        <taxon>Bacteria</taxon>
        <taxon>Bacillati</taxon>
        <taxon>Actinomycetota</taxon>
        <taxon>Actinomycetes</taxon>
        <taxon>Kitasatosporales</taxon>
        <taxon>Streptomycetaceae</taxon>
        <taxon>Streptomyces</taxon>
    </lineage>
</organism>
<keyword evidence="2" id="KW-1185">Reference proteome</keyword>
<name>A0ABW1MN16_9ACTN</name>
<accession>A0ABW1MN16</accession>
<comment type="caution">
    <text evidence="1">The sequence shown here is derived from an EMBL/GenBank/DDBJ whole genome shotgun (WGS) entry which is preliminary data.</text>
</comment>
<dbReference type="InterPro" id="IPR029058">
    <property type="entry name" value="AB_hydrolase_fold"/>
</dbReference>
<evidence type="ECO:0000313" key="1">
    <source>
        <dbReference type="EMBL" id="MFC6064409.1"/>
    </source>
</evidence>